<reference evidence="1 5" key="2">
    <citation type="journal article" date="2011" name="Virol. J.">
        <title>Breaking the 1000-gene barrier for Mimivirus using ultra-deep genome and transcriptome sequencing.</title>
        <authorList>
            <person name="Legendre M."/>
            <person name="Santini S."/>
            <person name="Rico A."/>
            <person name="Abergel C."/>
            <person name="Claverie J.M."/>
        </authorList>
    </citation>
    <scope>NUCLEOTIDE SEQUENCE [LARGE SCALE GENOMIC DNA]</scope>
</reference>
<dbReference type="Proteomes" id="UP000274448">
    <property type="component" value="Segment"/>
</dbReference>
<evidence type="ECO:0000313" key="3">
    <source>
        <dbReference type="EMBL" id="AKI79004.1"/>
    </source>
</evidence>
<keyword evidence="5" id="KW-1185">Reference proteome</keyword>
<dbReference type="KEGG" id="vg:9924850"/>
<dbReference type="OrthoDB" id="26420at10239"/>
<evidence type="ECO:0000313" key="2">
    <source>
        <dbReference type="EMBL" id="AEJ34479.1"/>
    </source>
</evidence>
<dbReference type="RefSeq" id="YP_003986739.1">
    <property type="nucleotide sequence ID" value="NC_014649.1"/>
</dbReference>
<dbReference type="EMBL" id="HQ336222">
    <property type="protein sequence ID" value="ADO18078.1"/>
    <property type="molecule type" value="Genomic_DNA"/>
</dbReference>
<sequence>MAIASQSLSVNQMYEKLLQNGEVESNSPKNRLRLYHLLQSKKIPFETKIIGYTSGEKSLSRWSGRRMGWDLGRVVKWIESGRLTREELQRCCDLFNQSNCKPRAELSDIENVFNKELNREQKCQLIKNNWDKILDDKWTPFDYCMLKKTIVRITLVK</sequence>
<dbReference type="GeneID" id="9924850"/>
<protein>
    <submittedName>
        <fullName evidence="2">Uncharacterized protein L243</fullName>
    </submittedName>
</protein>
<gene>
    <name evidence="1" type="primary">L243</name>
    <name evidence="2" type="ORF">MIMI_L243</name>
</gene>
<evidence type="ECO:0000313" key="5">
    <source>
        <dbReference type="Proteomes" id="UP000201519"/>
    </source>
</evidence>
<accession>E3VZD1</accession>
<accession>A0A0G2Y3H5</accession>
<reference evidence="7 8" key="3">
    <citation type="submission" date="2014-10" db="EMBL/GenBank/DDBJ databases">
        <title>Pan-genome analysis of Brazilian lineage A amoebal mimiviruses.</title>
        <authorList>
            <person name="Assis F.L."/>
            <person name="Abrahao J.S."/>
            <person name="Kroon E.G."/>
            <person name="Dornas F.P."/>
            <person name="Andrade K.R."/>
            <person name="Borato P.V.M."/>
            <person name="Pilotto M.R."/>
            <person name="Benamar S."/>
            <person name="LaScola B."/>
            <person name="Colson P."/>
        </authorList>
    </citation>
    <scope>NUCLEOTIDE SEQUENCE [LARGE SCALE GENOMIC DNA]</scope>
    <source>
        <strain evidence="4 8">Amazonia</strain>
        <strain evidence="3 7">Oyster</strain>
    </source>
</reference>
<evidence type="ECO:0000313" key="8">
    <source>
        <dbReference type="Proteomes" id="UP000274448"/>
    </source>
</evidence>
<dbReference type="EMBL" id="KM982401">
    <property type="protein sequence ID" value="AKI79004.1"/>
    <property type="molecule type" value="Genomic_DNA"/>
</dbReference>
<dbReference type="EMBL" id="KM982403">
    <property type="protein sequence ID" value="AKI80900.1"/>
    <property type="molecule type" value="Genomic_DNA"/>
</dbReference>
<dbReference type="Proteomes" id="UP000240552">
    <property type="component" value="Segment"/>
</dbReference>
<dbReference type="Proteomes" id="UP000201519">
    <property type="component" value="Segment"/>
</dbReference>
<evidence type="ECO:0000313" key="6">
    <source>
        <dbReference type="Proteomes" id="UP000240552"/>
    </source>
</evidence>
<name>A0A0G2Y3H5_MIMIV</name>
<organismHost>
    <name type="scientific">Acanthamoeba polyphaga</name>
    <name type="common">Amoeba</name>
    <dbReference type="NCBI Taxonomy" id="5757"/>
</organismHost>
<organism evidence="1 5">
    <name type="scientific">Acanthamoeba polyphaga mimivirus</name>
    <name type="common">APMV</name>
    <dbReference type="NCBI Taxonomy" id="212035"/>
    <lineage>
        <taxon>Viruses</taxon>
        <taxon>Varidnaviria</taxon>
        <taxon>Bamfordvirae</taxon>
        <taxon>Nucleocytoviricota</taxon>
        <taxon>Megaviricetes</taxon>
        <taxon>Imitervirales</taxon>
        <taxon>Mimiviridae</taxon>
        <taxon>Megamimivirinae</taxon>
        <taxon>Mimivirus</taxon>
        <taxon>Mimivirus bradfordmassiliense</taxon>
    </lineage>
</organism>
<reference evidence="2 6" key="1">
    <citation type="journal article" date="2011" name="Proc. Natl. Acad. Sci. U.S.A.">
        <title>Mimivirus shows dramatic genome reduction after intraamoebal culture.</title>
        <authorList>
            <person name="Boyer M."/>
            <person name="Azza S."/>
            <person name="Barrassi L."/>
            <person name="Klose T."/>
            <person name="Campocasso A."/>
            <person name="Pagnier I."/>
            <person name="Fournous G."/>
            <person name="Borg A."/>
            <person name="Robert C."/>
            <person name="Zhang X."/>
            <person name="Desnues C."/>
            <person name="Henrissat B."/>
            <person name="Rossmann M.G."/>
            <person name="La Scola B."/>
            <person name="Raoult D."/>
        </authorList>
    </citation>
    <scope>NUCLEOTIDE SEQUENCE [LARGE SCALE GENOMIC DNA]</scope>
    <source>
        <strain evidence="2">M4</strain>
    </source>
</reference>
<proteinExistence type="predicted"/>
<dbReference type="Proteomes" id="UP000241474">
    <property type="component" value="Segment"/>
</dbReference>
<evidence type="ECO:0000313" key="1">
    <source>
        <dbReference type="EMBL" id="ADO18078.1"/>
    </source>
</evidence>
<evidence type="ECO:0000313" key="7">
    <source>
        <dbReference type="Proteomes" id="UP000241474"/>
    </source>
</evidence>
<evidence type="ECO:0000313" key="4">
    <source>
        <dbReference type="EMBL" id="AKI80900.1"/>
    </source>
</evidence>
<dbReference type="EMBL" id="JN036606">
    <property type="protein sequence ID" value="AEJ34479.1"/>
    <property type="molecule type" value="Genomic_DNA"/>
</dbReference>